<protein>
    <submittedName>
        <fullName evidence="1">Uncharacterized protein</fullName>
    </submittedName>
</protein>
<sequence length="205" mass="23344">MLDGCDRALMKNPMVSLGNIAGRKLFLYQDLRQQAKPNSTIRCLSRCCQFATQTNRGQTDGIRVNAGPETTYASATGSDLDFGTLNAMEGNQRKPNHPRHAIHDKRAFMQKSIGTADKLNDETPIELQEMARAIESLPERYRDVVAPALTRVVECSTRRRRILTLVQEALSQLRLDMKYLIFDLEATRRERDEYKEQLDQLGRGE</sequence>
<organism evidence="1 2">
    <name type="scientific">Rubripirellula obstinata</name>
    <dbReference type="NCBI Taxonomy" id="406547"/>
    <lineage>
        <taxon>Bacteria</taxon>
        <taxon>Pseudomonadati</taxon>
        <taxon>Planctomycetota</taxon>
        <taxon>Planctomycetia</taxon>
        <taxon>Pirellulales</taxon>
        <taxon>Pirellulaceae</taxon>
        <taxon>Rubripirellula</taxon>
    </lineage>
</organism>
<comment type="caution">
    <text evidence="1">The sequence shown here is derived from an EMBL/GenBank/DDBJ whole genome shotgun (WGS) entry which is preliminary data.</text>
</comment>
<proteinExistence type="predicted"/>
<dbReference type="Proteomes" id="UP000322699">
    <property type="component" value="Unassembled WGS sequence"/>
</dbReference>
<reference evidence="1 2" key="1">
    <citation type="submission" date="2019-08" db="EMBL/GenBank/DDBJ databases">
        <title>Deep-cultivation of Planctomycetes and their phenomic and genomic characterization uncovers novel biology.</title>
        <authorList>
            <person name="Wiegand S."/>
            <person name="Jogler M."/>
            <person name="Boedeker C."/>
            <person name="Pinto D."/>
            <person name="Vollmers J."/>
            <person name="Rivas-Marin E."/>
            <person name="Kohn T."/>
            <person name="Peeters S.H."/>
            <person name="Heuer A."/>
            <person name="Rast P."/>
            <person name="Oberbeckmann S."/>
            <person name="Bunk B."/>
            <person name="Jeske O."/>
            <person name="Meyerdierks A."/>
            <person name="Storesund J.E."/>
            <person name="Kallscheuer N."/>
            <person name="Luecker S."/>
            <person name="Lage O.M."/>
            <person name="Pohl T."/>
            <person name="Merkel B.J."/>
            <person name="Hornburger P."/>
            <person name="Mueller R.-W."/>
            <person name="Bruemmer F."/>
            <person name="Labrenz M."/>
            <person name="Spormann A.M."/>
            <person name="Op Den Camp H."/>
            <person name="Overmann J."/>
            <person name="Amann R."/>
            <person name="Jetten M.S.M."/>
            <person name="Mascher T."/>
            <person name="Medema M.H."/>
            <person name="Devos D.P."/>
            <person name="Kaster A.-K."/>
            <person name="Ovreas L."/>
            <person name="Rohde M."/>
            <person name="Galperin M.Y."/>
            <person name="Jogler C."/>
        </authorList>
    </citation>
    <scope>NUCLEOTIDE SEQUENCE [LARGE SCALE GENOMIC DNA]</scope>
    <source>
        <strain evidence="1 2">LF1</strain>
    </source>
</reference>
<keyword evidence="2" id="KW-1185">Reference proteome</keyword>
<dbReference type="EMBL" id="VRLW01000001">
    <property type="protein sequence ID" value="KAA1257721.1"/>
    <property type="molecule type" value="Genomic_DNA"/>
</dbReference>
<dbReference type="AlphaFoldDB" id="A0A5B1CBW1"/>
<evidence type="ECO:0000313" key="1">
    <source>
        <dbReference type="EMBL" id="KAA1257721.1"/>
    </source>
</evidence>
<gene>
    <name evidence="1" type="ORF">LF1_02100</name>
</gene>
<accession>A0A5B1CBW1</accession>
<evidence type="ECO:0000313" key="2">
    <source>
        <dbReference type="Proteomes" id="UP000322699"/>
    </source>
</evidence>
<name>A0A5B1CBW1_9BACT</name>